<name>A0A1G8CPC6_9MICO</name>
<dbReference type="InterPro" id="IPR014710">
    <property type="entry name" value="RmlC-like_jellyroll"/>
</dbReference>
<dbReference type="Gene3D" id="2.60.120.10">
    <property type="entry name" value="Jelly Rolls"/>
    <property type="match status" value="2"/>
</dbReference>
<dbReference type="STRING" id="370764.SAMN04489810_3133"/>
<protein>
    <recommendedName>
        <fullName evidence="3">mannose-6-phosphate isomerase</fullName>
        <ecNumber evidence="3">5.3.1.8</ecNumber>
    </recommendedName>
</protein>
<dbReference type="GO" id="GO:0009298">
    <property type="term" value="P:GDP-mannose biosynthetic process"/>
    <property type="evidence" value="ECO:0007669"/>
    <property type="project" value="InterPro"/>
</dbReference>
<feature type="binding site" evidence="8">
    <location>
        <position position="251"/>
    </location>
    <ligand>
        <name>Zn(2+)</name>
        <dbReference type="ChEBI" id="CHEBI:29105"/>
    </ligand>
</feature>
<keyword evidence="11" id="KW-1185">Reference proteome</keyword>
<dbReference type="InterPro" id="IPR001250">
    <property type="entry name" value="Man6P_Isoase-1"/>
</dbReference>
<evidence type="ECO:0000256" key="5">
    <source>
        <dbReference type="ARBA" id="ARBA00022833"/>
    </source>
</evidence>
<dbReference type="Gene3D" id="1.10.441.10">
    <property type="entry name" value="Phosphomannose Isomerase, domain 2"/>
    <property type="match status" value="1"/>
</dbReference>
<dbReference type="EC" id="5.3.1.8" evidence="3"/>
<feature type="binding site" evidence="8">
    <location>
        <position position="122"/>
    </location>
    <ligand>
        <name>Zn(2+)</name>
        <dbReference type="ChEBI" id="CHEBI:29105"/>
    </ligand>
</feature>
<dbReference type="PANTHER" id="PTHR10309:SF0">
    <property type="entry name" value="MANNOSE-6-PHOSPHATE ISOMERASE"/>
    <property type="match status" value="1"/>
</dbReference>
<dbReference type="GO" id="GO:0008270">
    <property type="term" value="F:zinc ion binding"/>
    <property type="evidence" value="ECO:0007669"/>
    <property type="project" value="InterPro"/>
</dbReference>
<dbReference type="InterPro" id="IPR046457">
    <property type="entry name" value="PMI_typeI_cat"/>
</dbReference>
<dbReference type="GO" id="GO:0005975">
    <property type="term" value="P:carbohydrate metabolic process"/>
    <property type="evidence" value="ECO:0007669"/>
    <property type="project" value="InterPro"/>
</dbReference>
<dbReference type="Proteomes" id="UP000199009">
    <property type="component" value="Chromosome I"/>
</dbReference>
<evidence type="ECO:0000313" key="10">
    <source>
        <dbReference type="EMBL" id="SDH47318.1"/>
    </source>
</evidence>
<dbReference type="EMBL" id="LT629692">
    <property type="protein sequence ID" value="SDH47318.1"/>
    <property type="molecule type" value="Genomic_DNA"/>
</dbReference>
<dbReference type="Pfam" id="PF20511">
    <property type="entry name" value="PMI_typeI_cat"/>
    <property type="match status" value="1"/>
</dbReference>
<dbReference type="SUPFAM" id="SSF51182">
    <property type="entry name" value="RmlC-like cupins"/>
    <property type="match status" value="1"/>
</dbReference>
<evidence type="ECO:0000256" key="2">
    <source>
        <dbReference type="ARBA" id="ARBA00010772"/>
    </source>
</evidence>
<dbReference type="PROSITE" id="PS00965">
    <property type="entry name" value="PMI_I_1"/>
    <property type="match status" value="1"/>
</dbReference>
<organism evidence="10 11">
    <name type="scientific">Microbacterium pygmaeum</name>
    <dbReference type="NCBI Taxonomy" id="370764"/>
    <lineage>
        <taxon>Bacteria</taxon>
        <taxon>Bacillati</taxon>
        <taxon>Actinomycetota</taxon>
        <taxon>Actinomycetes</taxon>
        <taxon>Micrococcales</taxon>
        <taxon>Microbacteriaceae</taxon>
        <taxon>Microbacterium</taxon>
    </lineage>
</organism>
<comment type="cofactor">
    <cofactor evidence="8">
        <name>Zn(2+)</name>
        <dbReference type="ChEBI" id="CHEBI:29105"/>
    </cofactor>
    <text evidence="8">Binds 1 zinc ion per subunit.</text>
</comment>
<dbReference type="CDD" id="cd07011">
    <property type="entry name" value="cupin_PMI_type_I_N"/>
    <property type="match status" value="1"/>
</dbReference>
<gene>
    <name evidence="10" type="ORF">SAMN04489810_3133</name>
</gene>
<evidence type="ECO:0000259" key="9">
    <source>
        <dbReference type="Pfam" id="PF20511"/>
    </source>
</evidence>
<dbReference type="PRINTS" id="PR00714">
    <property type="entry name" value="MAN6PISMRASE"/>
</dbReference>
<evidence type="ECO:0000256" key="8">
    <source>
        <dbReference type="PIRSR" id="PIRSR001480-2"/>
    </source>
</evidence>
<dbReference type="InterPro" id="IPR018050">
    <property type="entry name" value="Pmannose_isomerase-type1_CS"/>
</dbReference>
<dbReference type="InterPro" id="IPR011051">
    <property type="entry name" value="RmlC_Cupin_sf"/>
</dbReference>
<feature type="domain" description="Phosphomannose isomerase type I catalytic" evidence="9">
    <location>
        <begin position="3"/>
        <end position="138"/>
    </location>
</feature>
<feature type="active site" evidence="7">
    <location>
        <position position="270"/>
    </location>
</feature>
<dbReference type="GO" id="GO:0005829">
    <property type="term" value="C:cytosol"/>
    <property type="evidence" value="ECO:0007669"/>
    <property type="project" value="TreeGrafter"/>
</dbReference>
<dbReference type="PIRSF" id="PIRSF001480">
    <property type="entry name" value="Mannose-6-phosphate_isomerase"/>
    <property type="match status" value="1"/>
</dbReference>
<feature type="binding site" evidence="8">
    <location>
        <position position="85"/>
    </location>
    <ligand>
        <name>Zn(2+)</name>
        <dbReference type="ChEBI" id="CHEBI:29105"/>
    </ligand>
</feature>
<keyword evidence="5 8" id="KW-0862">Zinc</keyword>
<dbReference type="NCBIfam" id="TIGR00218">
    <property type="entry name" value="manA"/>
    <property type="match status" value="1"/>
</dbReference>
<dbReference type="InterPro" id="IPR016305">
    <property type="entry name" value="Mannose-6-P_Isomerase"/>
</dbReference>
<keyword evidence="4 8" id="KW-0479">Metal-binding</keyword>
<evidence type="ECO:0000256" key="4">
    <source>
        <dbReference type="ARBA" id="ARBA00022723"/>
    </source>
</evidence>
<reference evidence="10 11" key="1">
    <citation type="submission" date="2016-10" db="EMBL/GenBank/DDBJ databases">
        <authorList>
            <person name="de Groot N.N."/>
        </authorList>
    </citation>
    <scope>NUCLEOTIDE SEQUENCE [LARGE SCALE GENOMIC DNA]</scope>
    <source>
        <strain evidence="10 11">DSM 23142</strain>
    </source>
</reference>
<dbReference type="GO" id="GO:0004476">
    <property type="term" value="F:mannose-6-phosphate isomerase activity"/>
    <property type="evidence" value="ECO:0007669"/>
    <property type="project" value="UniProtKB-EC"/>
</dbReference>
<keyword evidence="6 10" id="KW-0413">Isomerase</keyword>
<proteinExistence type="inferred from homology"/>
<comment type="similarity">
    <text evidence="2">Belongs to the mannose-6-phosphate isomerase type 1 family.</text>
</comment>
<sequence length="390" mass="40105">MALSNVPRDYDWGSATLLPELQGRAPSGAPEAEVWFGDHPGSPAMTSDGRPLNVWLEDEAAGFGIPPRLPYLLKLLAAGSSLSIQSHPSRAEAAAGFAREEAAGIDRDAADRTYRDENHKPELIVAVSDTFTALAGLRDLAATRRLLGTLGAAGAAVAARLPQEDEDPGAQGDAMRETIAWLLSGDAGAEIDAIVAAGEAAESDEFAAELALLRTLGKAYPDDPGVVIALLMNLIVLTRGEGLFVPAGVLHAYQAGLGVEIMAASDNVLRGGLTPKHINVGELVRLLDPAPGLPPVLRPSPQDGAAAFEVDVPDFALTHAIVPAGRPVSVAVGGPAIVLGTAGAVTVRGAETGESITLEPGEAVFVTPDEHAVRLDGHGEAFVAEPGAEA</sequence>
<evidence type="ECO:0000256" key="1">
    <source>
        <dbReference type="ARBA" id="ARBA00000757"/>
    </source>
</evidence>
<evidence type="ECO:0000256" key="6">
    <source>
        <dbReference type="ARBA" id="ARBA00023235"/>
    </source>
</evidence>
<evidence type="ECO:0000256" key="3">
    <source>
        <dbReference type="ARBA" id="ARBA00011956"/>
    </source>
</evidence>
<comment type="catalytic activity">
    <reaction evidence="1">
        <text>D-mannose 6-phosphate = D-fructose 6-phosphate</text>
        <dbReference type="Rhea" id="RHEA:12356"/>
        <dbReference type="ChEBI" id="CHEBI:58735"/>
        <dbReference type="ChEBI" id="CHEBI:61527"/>
        <dbReference type="EC" id="5.3.1.8"/>
    </reaction>
</comment>
<evidence type="ECO:0000256" key="7">
    <source>
        <dbReference type="PIRSR" id="PIRSR001480-1"/>
    </source>
</evidence>
<feature type="binding site" evidence="8">
    <location>
        <position position="87"/>
    </location>
    <ligand>
        <name>Zn(2+)</name>
        <dbReference type="ChEBI" id="CHEBI:29105"/>
    </ligand>
</feature>
<evidence type="ECO:0000313" key="11">
    <source>
        <dbReference type="Proteomes" id="UP000199009"/>
    </source>
</evidence>
<accession>A0A1G8CPC6</accession>
<dbReference type="AlphaFoldDB" id="A0A1G8CPC6"/>
<dbReference type="PANTHER" id="PTHR10309">
    <property type="entry name" value="MANNOSE-6-PHOSPHATE ISOMERASE"/>
    <property type="match status" value="1"/>
</dbReference>